<dbReference type="RefSeq" id="WP_263259209.1">
    <property type="nucleotide sequence ID" value="NZ_JAPDIQ010000016.1"/>
</dbReference>
<evidence type="ECO:0000256" key="1">
    <source>
        <dbReference type="SAM" id="Phobius"/>
    </source>
</evidence>
<comment type="caution">
    <text evidence="2">The sequence shown here is derived from an EMBL/GenBank/DDBJ whole genome shotgun (WGS) entry which is preliminary data.</text>
</comment>
<name>A0ABT6IN81_9PSED</name>
<keyword evidence="3" id="KW-1185">Reference proteome</keyword>
<feature type="transmembrane region" description="Helical" evidence="1">
    <location>
        <begin position="20"/>
        <end position="39"/>
    </location>
</feature>
<accession>A0ABT6IN81</accession>
<gene>
    <name evidence="2" type="ORF">OMP44_23695</name>
</gene>
<protein>
    <submittedName>
        <fullName evidence="2">Uncharacterized protein</fullName>
    </submittedName>
</protein>
<organism evidence="2 3">
    <name type="scientific">Pseudomonas flavocrustae</name>
    <dbReference type="NCBI Taxonomy" id="2991719"/>
    <lineage>
        <taxon>Bacteria</taxon>
        <taxon>Pseudomonadati</taxon>
        <taxon>Pseudomonadota</taxon>
        <taxon>Gammaproteobacteria</taxon>
        <taxon>Pseudomonadales</taxon>
        <taxon>Pseudomonadaceae</taxon>
        <taxon>Pseudomonas</taxon>
    </lineage>
</organism>
<proteinExistence type="predicted"/>
<sequence length="45" mass="5038">MNMLTPPRIQTPRGIRRQLAVIVTPLSSLILSIPAWQQANRSKLA</sequence>
<dbReference type="EMBL" id="JAPDIQ010000016">
    <property type="protein sequence ID" value="MDH4765901.1"/>
    <property type="molecule type" value="Genomic_DNA"/>
</dbReference>
<evidence type="ECO:0000313" key="3">
    <source>
        <dbReference type="Proteomes" id="UP001157461"/>
    </source>
</evidence>
<keyword evidence="1" id="KW-1133">Transmembrane helix</keyword>
<keyword evidence="1" id="KW-0812">Transmembrane</keyword>
<keyword evidence="1" id="KW-0472">Membrane</keyword>
<reference evidence="2 3" key="1">
    <citation type="submission" date="2022-10" db="EMBL/GenBank/DDBJ databases">
        <title>A novel Pseudomonas species, isolated from Passiflora incarnata leaves.</title>
        <authorList>
            <person name="Cueva-Yesquen L.G."/>
            <person name="Fantinatti-Garboggini F."/>
        </authorList>
    </citation>
    <scope>NUCLEOTIDE SEQUENCE [LARGE SCALE GENOMIC DNA]</scope>
    <source>
        <strain evidence="2 3">CBMAI 2609</strain>
    </source>
</reference>
<dbReference type="Proteomes" id="UP001157461">
    <property type="component" value="Unassembled WGS sequence"/>
</dbReference>
<evidence type="ECO:0000313" key="2">
    <source>
        <dbReference type="EMBL" id="MDH4765901.1"/>
    </source>
</evidence>